<name>A0A2P6RE46_ROSCH</name>
<reference evidence="2 3" key="1">
    <citation type="journal article" date="2018" name="Nat. Genet.">
        <title>The Rosa genome provides new insights in the design of modern roses.</title>
        <authorList>
            <person name="Bendahmane M."/>
        </authorList>
    </citation>
    <scope>NUCLEOTIDE SEQUENCE [LARGE SCALE GENOMIC DNA]</scope>
    <source>
        <strain evidence="3">cv. Old Blush</strain>
    </source>
</reference>
<protein>
    <submittedName>
        <fullName evidence="2">Uncharacterized protein</fullName>
    </submittedName>
</protein>
<accession>A0A2P6RE46</accession>
<feature type="transmembrane region" description="Helical" evidence="1">
    <location>
        <begin position="21"/>
        <end position="38"/>
    </location>
</feature>
<dbReference type="Gramene" id="PRQ44696">
    <property type="protein sequence ID" value="PRQ44696"/>
    <property type="gene ID" value="RchiOBHm_Chr3g0482061"/>
</dbReference>
<gene>
    <name evidence="2" type="ORF">RchiOBHm_Chr3g0482061</name>
</gene>
<sequence>MLMLLRRGRSRCRFDWFEISLPYSFSFVVLIPSTLIFIPTSSKLLLQFLVSCKLIFYE</sequence>
<keyword evidence="1" id="KW-0472">Membrane</keyword>
<dbReference type="EMBL" id="PDCK01000041">
    <property type="protein sequence ID" value="PRQ44696.1"/>
    <property type="molecule type" value="Genomic_DNA"/>
</dbReference>
<keyword evidence="3" id="KW-1185">Reference proteome</keyword>
<organism evidence="2 3">
    <name type="scientific">Rosa chinensis</name>
    <name type="common">China rose</name>
    <dbReference type="NCBI Taxonomy" id="74649"/>
    <lineage>
        <taxon>Eukaryota</taxon>
        <taxon>Viridiplantae</taxon>
        <taxon>Streptophyta</taxon>
        <taxon>Embryophyta</taxon>
        <taxon>Tracheophyta</taxon>
        <taxon>Spermatophyta</taxon>
        <taxon>Magnoliopsida</taxon>
        <taxon>eudicotyledons</taxon>
        <taxon>Gunneridae</taxon>
        <taxon>Pentapetalae</taxon>
        <taxon>rosids</taxon>
        <taxon>fabids</taxon>
        <taxon>Rosales</taxon>
        <taxon>Rosaceae</taxon>
        <taxon>Rosoideae</taxon>
        <taxon>Rosoideae incertae sedis</taxon>
        <taxon>Rosa</taxon>
    </lineage>
</organism>
<dbReference type="AlphaFoldDB" id="A0A2P6RE46"/>
<evidence type="ECO:0000313" key="3">
    <source>
        <dbReference type="Proteomes" id="UP000238479"/>
    </source>
</evidence>
<comment type="caution">
    <text evidence="2">The sequence shown here is derived from an EMBL/GenBank/DDBJ whole genome shotgun (WGS) entry which is preliminary data.</text>
</comment>
<dbReference type="Proteomes" id="UP000238479">
    <property type="component" value="Chromosome 3"/>
</dbReference>
<proteinExistence type="predicted"/>
<keyword evidence="1" id="KW-1133">Transmembrane helix</keyword>
<evidence type="ECO:0000256" key="1">
    <source>
        <dbReference type="SAM" id="Phobius"/>
    </source>
</evidence>
<keyword evidence="1" id="KW-0812">Transmembrane</keyword>
<evidence type="ECO:0000313" key="2">
    <source>
        <dbReference type="EMBL" id="PRQ44696.1"/>
    </source>
</evidence>